<keyword evidence="1" id="KW-0813">Transport</keyword>
<dbReference type="STRING" id="298654.FraEuI1c_5187"/>
<evidence type="ECO:0000256" key="5">
    <source>
        <dbReference type="SAM" id="MobiDB-lite"/>
    </source>
</evidence>
<dbReference type="GO" id="GO:0015418">
    <property type="term" value="F:ABC-type quaternary ammonium compound transporting activity"/>
    <property type="evidence" value="ECO:0007669"/>
    <property type="project" value="UniProtKB-EC"/>
</dbReference>
<feature type="region of interest" description="Disordered" evidence="5">
    <location>
        <begin position="399"/>
        <end position="419"/>
    </location>
</feature>
<dbReference type="EMBL" id="CP002299">
    <property type="protein sequence ID" value="ADP83176.1"/>
    <property type="molecule type" value="Genomic_DNA"/>
</dbReference>
<feature type="domain" description="ABC transporter" evidence="6">
    <location>
        <begin position="35"/>
        <end position="269"/>
    </location>
</feature>
<sequence>MSVALDRDRHPIRAEGNLVTATAASDAPSSRGHRLRVAGAVKRYGQVTALRDVGLDIAAGRFLVLLGPSGSGKSTLARLLAGVEKLTDGTIRLGDALVADGRSHLPPERRDLAMVFQDYALWPHLTAAGNVGYALRRRRLPTAEARRRTHAALERVGLGAHADRYPHELSGGEQQRVALARAVVAEPGLLLFDEPLSNLDADLRERLRVEIATLTRECGATAVYITHDQSEAFALADEIAVLDRGRLVQLATPETVYRRPATPFVARFTGLAGELPGSLATARDEIATVRVAGRTVTGRLAGDARPDEAVSLLVRPAATHLLPARPGDGDTAGDGLPGTVLDLAYRGRGYDHVIVTPAGTLTSVFDQHPHARGTAVTVSLDPDGCFVFPVRPEPAGLVSVPDLRSPPPGASSSPLRIPA</sequence>
<evidence type="ECO:0000256" key="4">
    <source>
        <dbReference type="ARBA" id="ARBA00066388"/>
    </source>
</evidence>
<accession>E3J6V6</accession>
<dbReference type="GO" id="GO:0016887">
    <property type="term" value="F:ATP hydrolysis activity"/>
    <property type="evidence" value="ECO:0007669"/>
    <property type="project" value="InterPro"/>
</dbReference>
<dbReference type="PROSITE" id="PS50893">
    <property type="entry name" value="ABC_TRANSPORTER_2"/>
    <property type="match status" value="1"/>
</dbReference>
<dbReference type="HOGENOM" id="CLU_000604_1_1_11"/>
<keyword evidence="3" id="KW-0067">ATP-binding</keyword>
<proteinExistence type="predicted"/>
<dbReference type="InterPro" id="IPR027417">
    <property type="entry name" value="P-loop_NTPase"/>
</dbReference>
<dbReference type="InParanoid" id="E3J6V6"/>
<dbReference type="SUPFAM" id="SSF52540">
    <property type="entry name" value="P-loop containing nucleoside triphosphate hydrolases"/>
    <property type="match status" value="1"/>
</dbReference>
<dbReference type="EC" id="7.6.2.9" evidence="4"/>
<dbReference type="OrthoDB" id="9802264at2"/>
<protein>
    <recommendedName>
        <fullName evidence="4">ABC-type quaternary amine transporter</fullName>
        <ecNumber evidence="4">7.6.2.9</ecNumber>
    </recommendedName>
</protein>
<dbReference type="InterPro" id="IPR008995">
    <property type="entry name" value="Mo/tungstate-bd_C_term_dom"/>
</dbReference>
<dbReference type="Pfam" id="PF08402">
    <property type="entry name" value="TOBE_2"/>
    <property type="match status" value="1"/>
</dbReference>
<dbReference type="InterPro" id="IPR003593">
    <property type="entry name" value="AAA+_ATPase"/>
</dbReference>
<evidence type="ECO:0000259" key="6">
    <source>
        <dbReference type="PROSITE" id="PS50893"/>
    </source>
</evidence>
<dbReference type="InterPro" id="IPR013611">
    <property type="entry name" value="Transp-assoc_OB_typ2"/>
</dbReference>
<keyword evidence="2" id="KW-0547">Nucleotide-binding</keyword>
<dbReference type="Gene3D" id="3.40.50.300">
    <property type="entry name" value="P-loop containing nucleotide triphosphate hydrolases"/>
    <property type="match status" value="1"/>
</dbReference>
<name>E3J6V6_PSEI1</name>
<dbReference type="InterPro" id="IPR003439">
    <property type="entry name" value="ABC_transporter-like_ATP-bd"/>
</dbReference>
<evidence type="ECO:0000256" key="2">
    <source>
        <dbReference type="ARBA" id="ARBA00022741"/>
    </source>
</evidence>
<evidence type="ECO:0000313" key="8">
    <source>
        <dbReference type="Proteomes" id="UP000002484"/>
    </source>
</evidence>
<keyword evidence="8" id="KW-1185">Reference proteome</keyword>
<dbReference type="eggNOG" id="COG3842">
    <property type="taxonomic scope" value="Bacteria"/>
</dbReference>
<evidence type="ECO:0000313" key="7">
    <source>
        <dbReference type="EMBL" id="ADP83176.1"/>
    </source>
</evidence>
<dbReference type="SMART" id="SM00382">
    <property type="entry name" value="AAA"/>
    <property type="match status" value="1"/>
</dbReference>
<dbReference type="Pfam" id="PF00005">
    <property type="entry name" value="ABC_tran"/>
    <property type="match status" value="1"/>
</dbReference>
<evidence type="ECO:0000256" key="1">
    <source>
        <dbReference type="ARBA" id="ARBA00022448"/>
    </source>
</evidence>
<dbReference type="PANTHER" id="PTHR42781:SF4">
    <property type="entry name" value="SPERMIDINE_PUTRESCINE IMPORT ATP-BINDING PROTEIN POTA"/>
    <property type="match status" value="1"/>
</dbReference>
<gene>
    <name evidence="7" type="ordered locus">FraEuI1c_5187</name>
</gene>
<organism evidence="7 8">
    <name type="scientific">Pseudofrankia inefficax (strain DSM 45817 / CECT 9037 / DDB 130130 / EuI1c)</name>
    <name type="common">Frankia inefficax</name>
    <dbReference type="NCBI Taxonomy" id="298654"/>
    <lineage>
        <taxon>Bacteria</taxon>
        <taxon>Bacillati</taxon>
        <taxon>Actinomycetota</taxon>
        <taxon>Actinomycetes</taxon>
        <taxon>Frankiales</taxon>
        <taxon>Frankiaceae</taxon>
        <taxon>Pseudofrankia</taxon>
    </lineage>
</organism>
<dbReference type="PANTHER" id="PTHR42781">
    <property type="entry name" value="SPERMIDINE/PUTRESCINE IMPORT ATP-BINDING PROTEIN POTA"/>
    <property type="match status" value="1"/>
</dbReference>
<dbReference type="GO" id="GO:0043190">
    <property type="term" value="C:ATP-binding cassette (ABC) transporter complex"/>
    <property type="evidence" value="ECO:0007669"/>
    <property type="project" value="InterPro"/>
</dbReference>
<dbReference type="PROSITE" id="PS00211">
    <property type="entry name" value="ABC_TRANSPORTER_1"/>
    <property type="match status" value="1"/>
</dbReference>
<evidence type="ECO:0000256" key="3">
    <source>
        <dbReference type="ARBA" id="ARBA00022840"/>
    </source>
</evidence>
<dbReference type="AlphaFoldDB" id="E3J6V6"/>
<dbReference type="InterPro" id="IPR017871">
    <property type="entry name" value="ABC_transporter-like_CS"/>
</dbReference>
<dbReference type="GO" id="GO:0005524">
    <property type="term" value="F:ATP binding"/>
    <property type="evidence" value="ECO:0007669"/>
    <property type="project" value="UniProtKB-KW"/>
</dbReference>
<dbReference type="KEGG" id="fri:FraEuI1c_5187"/>
<dbReference type="Proteomes" id="UP000002484">
    <property type="component" value="Chromosome"/>
</dbReference>
<dbReference type="SUPFAM" id="SSF50331">
    <property type="entry name" value="MOP-like"/>
    <property type="match status" value="1"/>
</dbReference>
<feature type="compositionally biased region" description="Polar residues" evidence="5">
    <location>
        <begin position="410"/>
        <end position="419"/>
    </location>
</feature>
<reference evidence="7 8" key="1">
    <citation type="submission" date="2010-10" db="EMBL/GenBank/DDBJ databases">
        <title>Complete sequence of Frankia sp. EuI1c.</title>
        <authorList>
            <consortium name="US DOE Joint Genome Institute"/>
            <person name="Lucas S."/>
            <person name="Copeland A."/>
            <person name="Lapidus A."/>
            <person name="Cheng J.-F."/>
            <person name="Bruce D."/>
            <person name="Goodwin L."/>
            <person name="Pitluck S."/>
            <person name="Chertkov O."/>
            <person name="Detter J.C."/>
            <person name="Han C."/>
            <person name="Tapia R."/>
            <person name="Land M."/>
            <person name="Hauser L."/>
            <person name="Jeffries C."/>
            <person name="Kyrpides N."/>
            <person name="Ivanova N."/>
            <person name="Mikhailova N."/>
            <person name="Beauchemin N."/>
            <person name="Sen A."/>
            <person name="Sur S.A."/>
            <person name="Gtari M."/>
            <person name="Wall L."/>
            <person name="Tisa L."/>
            <person name="Woyke T."/>
        </authorList>
    </citation>
    <scope>NUCLEOTIDE SEQUENCE [LARGE SCALE GENOMIC DNA]</scope>
    <source>
        <strain evidence="8">DSM 45817 / CECT 9037 / EuI1c</strain>
    </source>
</reference>
<dbReference type="FunFam" id="3.40.50.300:FF:000425">
    <property type="entry name" value="Probable ABC transporter, ATP-binding subunit"/>
    <property type="match status" value="1"/>
</dbReference>
<dbReference type="InterPro" id="IPR050093">
    <property type="entry name" value="ABC_SmlMolc_Importer"/>
</dbReference>